<dbReference type="InterPro" id="IPR042158">
    <property type="entry name" value="PLCXD1/2/3"/>
</dbReference>
<feature type="domain" description="Phosphatidylinositol-specific phospholipase C X" evidence="1">
    <location>
        <begin position="14"/>
        <end position="186"/>
    </location>
</feature>
<name>A0A5S6QVZ5_TRIMR</name>
<proteinExistence type="predicted"/>
<dbReference type="STRING" id="70415.A0A5S6QVZ5"/>
<dbReference type="SUPFAM" id="SSF51695">
    <property type="entry name" value="PLC-like phosphodiesterases"/>
    <property type="match status" value="1"/>
</dbReference>
<dbReference type="InterPro" id="IPR051057">
    <property type="entry name" value="PI-PLC_domain"/>
</dbReference>
<dbReference type="InterPro" id="IPR000909">
    <property type="entry name" value="PLipase_C_PInositol-sp_X_dom"/>
</dbReference>
<dbReference type="SMART" id="SM00148">
    <property type="entry name" value="PLCXc"/>
    <property type="match status" value="1"/>
</dbReference>
<sequence length="309" mass="35565">MDGNESWMERLPVHLKGIPLCNLAIPGSHESTTNALNVKMPIACDMPRWLHFAGCPGVKRIIRRWSQCQSLSLHQQLCSGVRYIDLRVGCYSRKHNVFAVHGLYGPSVTDVVEQVLAFLAQNPYELVILDFNHFYAFNRRKHLHLIGLLLEKFNSKLVPSPPGVDVRQFSLDQAHAHRYQVILFYQECKYNIEHPLIWTSKHIRSPWANTNNVQQLVPYLEKALRQKDSTLPEGGFFVTQGILTPTLRDIVCNWRGSLKNHMALQASRETISWLKSSQQTVQSLLNIVIVDFVEFIEFCDTIIKFNMNK</sequence>
<dbReference type="CDD" id="cd08616">
    <property type="entry name" value="PI-PLCXD1c"/>
    <property type="match status" value="1"/>
</dbReference>
<dbReference type="GO" id="GO:0006629">
    <property type="term" value="P:lipid metabolic process"/>
    <property type="evidence" value="ECO:0007669"/>
    <property type="project" value="InterPro"/>
</dbReference>
<evidence type="ECO:0000313" key="3">
    <source>
        <dbReference type="WBParaSite" id="TMUE_3000011062.1"/>
    </source>
</evidence>
<evidence type="ECO:0000313" key="2">
    <source>
        <dbReference type="Proteomes" id="UP000046395"/>
    </source>
</evidence>
<keyword evidence="2" id="KW-1185">Reference proteome</keyword>
<dbReference type="GO" id="GO:0008081">
    <property type="term" value="F:phosphoric diester hydrolase activity"/>
    <property type="evidence" value="ECO:0007669"/>
    <property type="project" value="InterPro"/>
</dbReference>
<evidence type="ECO:0000259" key="1">
    <source>
        <dbReference type="SMART" id="SM00148"/>
    </source>
</evidence>
<dbReference type="InterPro" id="IPR017946">
    <property type="entry name" value="PLC-like_Pdiesterase_TIM-brl"/>
</dbReference>
<reference evidence="3" key="1">
    <citation type="submission" date="2019-12" db="UniProtKB">
        <authorList>
            <consortium name="WormBaseParasite"/>
        </authorList>
    </citation>
    <scope>IDENTIFICATION</scope>
</reference>
<dbReference type="Gene3D" id="3.20.20.190">
    <property type="entry name" value="Phosphatidylinositol (PI) phosphodiesterase"/>
    <property type="match status" value="1"/>
</dbReference>
<dbReference type="PANTHER" id="PTHR13593">
    <property type="match status" value="1"/>
</dbReference>
<dbReference type="Proteomes" id="UP000046395">
    <property type="component" value="Unassembled WGS sequence"/>
</dbReference>
<accession>A0A5S6QVZ5</accession>
<dbReference type="WBParaSite" id="TMUE_3000011062.1">
    <property type="protein sequence ID" value="TMUE_3000011062.1"/>
    <property type="gene ID" value="WBGene00287311"/>
</dbReference>
<organism evidence="2 3">
    <name type="scientific">Trichuris muris</name>
    <name type="common">Mouse whipworm</name>
    <dbReference type="NCBI Taxonomy" id="70415"/>
    <lineage>
        <taxon>Eukaryota</taxon>
        <taxon>Metazoa</taxon>
        <taxon>Ecdysozoa</taxon>
        <taxon>Nematoda</taxon>
        <taxon>Enoplea</taxon>
        <taxon>Dorylaimia</taxon>
        <taxon>Trichinellida</taxon>
        <taxon>Trichuridae</taxon>
        <taxon>Trichuris</taxon>
    </lineage>
</organism>
<dbReference type="PANTHER" id="PTHR13593:SF113">
    <property type="entry name" value="SI:DKEY-266F7.9"/>
    <property type="match status" value="1"/>
</dbReference>
<dbReference type="AlphaFoldDB" id="A0A5S6QVZ5"/>
<protein>
    <submittedName>
        <fullName evidence="3">PLCXc domain-containing protein</fullName>
    </submittedName>
</protein>